<dbReference type="Pfam" id="PF00128">
    <property type="entry name" value="Alpha-amylase"/>
    <property type="match status" value="1"/>
</dbReference>
<dbReference type="NCBIfam" id="TIGR02401">
    <property type="entry name" value="trehalose_TreY"/>
    <property type="match status" value="1"/>
</dbReference>
<dbReference type="RefSeq" id="WP_113269120.1">
    <property type="nucleotide sequence ID" value="NZ_QNTU01000003.1"/>
</dbReference>
<dbReference type="CDD" id="cd11336">
    <property type="entry name" value="AmyAc_MTSase"/>
    <property type="match status" value="1"/>
</dbReference>
<gene>
    <name evidence="2" type="primary">treY</name>
    <name evidence="2" type="ORF">DQ400_07265</name>
</gene>
<dbReference type="Gene3D" id="3.20.20.80">
    <property type="entry name" value="Glycosidases"/>
    <property type="match status" value="2"/>
</dbReference>
<organism evidence="2 3">
    <name type="scientific">Vreelandella sulfidaeris</name>
    <dbReference type="NCBI Taxonomy" id="115553"/>
    <lineage>
        <taxon>Bacteria</taxon>
        <taxon>Pseudomonadati</taxon>
        <taxon>Pseudomonadota</taxon>
        <taxon>Gammaproteobacteria</taxon>
        <taxon>Oceanospirillales</taxon>
        <taxon>Halomonadaceae</taxon>
        <taxon>Vreelandella</taxon>
    </lineage>
</organism>
<dbReference type="Gene3D" id="3.30.1590.10">
    <property type="entry name" value="Maltooligosyl trehalose synthase, domain 2"/>
    <property type="match status" value="1"/>
</dbReference>
<evidence type="ECO:0000313" key="3">
    <source>
        <dbReference type="Proteomes" id="UP000252204"/>
    </source>
</evidence>
<dbReference type="GO" id="GO:0047470">
    <property type="term" value="F:(1,4)-alpha-D-glucan 1-alpha-D-glucosylmutase activity"/>
    <property type="evidence" value="ECO:0007669"/>
    <property type="project" value="TreeGrafter"/>
</dbReference>
<dbReference type="InterPro" id="IPR013797">
    <property type="entry name" value="Maltooligo_trehalose_synth_4"/>
</dbReference>
<dbReference type="PANTHER" id="PTHR10357">
    <property type="entry name" value="ALPHA-AMYLASE FAMILY MEMBER"/>
    <property type="match status" value="1"/>
</dbReference>
<reference evidence="3" key="1">
    <citation type="submission" date="2018-06" db="EMBL/GenBank/DDBJ databases">
        <title>Whole genome sequencing of four bacterial strains from South Shetland trench revealing bio-synthetic gene clusters.</title>
        <authorList>
            <person name="Abdel-Mageed W.M."/>
            <person name="Lehri B."/>
            <person name="Jarmusch S."/>
            <person name="Miranda K."/>
            <person name="Goodfellow M."/>
            <person name="Jaspars M."/>
            <person name="Karlyshev A.V."/>
        </authorList>
    </citation>
    <scope>NUCLEOTIDE SEQUENCE [LARGE SCALE GENOMIC DNA]</scope>
    <source>
        <strain evidence="3">SST4</strain>
    </source>
</reference>
<dbReference type="Proteomes" id="UP000252204">
    <property type="component" value="Unassembled WGS sequence"/>
</dbReference>
<accession>A0A365TS88</accession>
<dbReference type="GO" id="GO:0030980">
    <property type="term" value="P:alpha-glucan catabolic process"/>
    <property type="evidence" value="ECO:0007669"/>
    <property type="project" value="TreeGrafter"/>
</dbReference>
<dbReference type="GO" id="GO:0005992">
    <property type="term" value="P:trehalose biosynthetic process"/>
    <property type="evidence" value="ECO:0007669"/>
    <property type="project" value="TreeGrafter"/>
</dbReference>
<dbReference type="Gene3D" id="1.10.10.470">
    <property type="entry name" value="Maltooligosyl trehalose synthase, domain 4"/>
    <property type="match status" value="1"/>
</dbReference>
<proteinExistence type="predicted"/>
<dbReference type="SMART" id="SM00642">
    <property type="entry name" value="Aamy"/>
    <property type="match status" value="1"/>
</dbReference>
<dbReference type="InterPro" id="IPR012767">
    <property type="entry name" value="Trehalose_TreY"/>
</dbReference>
<keyword evidence="3" id="KW-1185">Reference proteome</keyword>
<dbReference type="EMBL" id="QNTU01000003">
    <property type="protein sequence ID" value="RBI68167.1"/>
    <property type="molecule type" value="Genomic_DNA"/>
</dbReference>
<dbReference type="InterPro" id="IPR006047">
    <property type="entry name" value="GH13_cat_dom"/>
</dbReference>
<dbReference type="PANTHER" id="PTHR10357:SF216">
    <property type="entry name" value="MALTOOLIGOSYL TREHALOSE SYNTHASE-RELATED"/>
    <property type="match status" value="1"/>
</dbReference>
<protein>
    <submittedName>
        <fullName evidence="2">Malto-oligosyltrehalose synthase</fullName>
    </submittedName>
</protein>
<evidence type="ECO:0000313" key="2">
    <source>
        <dbReference type="EMBL" id="RBI68167.1"/>
    </source>
</evidence>
<dbReference type="InterPro" id="IPR017853">
    <property type="entry name" value="GH"/>
</dbReference>
<sequence>MNEILATVRLQFHRGFTLTDAEHWVGYYANLGISHFYASPLQASRAGSPHGYDGIDPTRIDPELGGEAALERLVSRLRSRGMGLILDIVPNHLAVGGSQNRWWQDVLAWGNDSPYAEFFDIDWHSNDPQLTGKLLVPFLGDAYAEILQSGELVLGYDADTAGFHVDYHEHRFPIDPRHYGDILRFAEHNALHEQAAFFDALQQREDAYTAAGDARYQLRKVMESPAARQSLDAVIALFGSANPHGATRLHTLLERQHYRLAWWRTASDEINWRRFFDVTELGGVRVEIPEVFEVVHALPLRLVEEGWVDGLRVDHVDGLADPRSYCLQLRQRLDALQEKRPAEAPRHVALYVEKILGDGETLHCDWRVDGTSGYEFMNEVSGIQHDPAGAAPLSRLWHNISGRDYDFTTEVHLARREILTSLLASEFAACARSLHAVARTQLASRDITLAAISRALEALIVHFPIYRSYADDAGRPDADAPFFAQAMKGARQALNPPDIAVLEAMERWLGGEAPCDVADDEERRLRQRAIVRFQQLTSPVAAKAVEDTAGYRSAVLISRNDVGFDGEHFSHSRKRFHEANVRRGHQFPRTMVTTATHDHKRGEDVRARLAALSEQATDFANHVEHWRRLAAPLRRSLRDGPAPSPGDELILYQLLLGAWSPTLDPLDNDEMQAFVQRLAQWQQKALREAKLSSHWLWPDDTYESASRAFLEDLMTTPPLRDAIAAAARKLDLPGAINGLVQTVLRLTVPGVPDLYQGAEFWDYSLVDPDNRRPVDHAERKAALDEALTPTDALLTWRDGRIKQAIIGKLLALRHRYPMLFIHGDYYPLSVSGVHADHIVAFTRRYAGYQLLVVVPRLATELLGEAEQPHIPPQRWEDTHLLPEAGLWQGVLTESSLEISKQGVPIATLLAELPVGVFLLDDGTDSSDWITSPLHQYRDTSK</sequence>
<evidence type="ECO:0000259" key="1">
    <source>
        <dbReference type="SMART" id="SM00642"/>
    </source>
</evidence>
<dbReference type="OrthoDB" id="9805159at2"/>
<feature type="domain" description="Glycosyl hydrolase family 13 catalytic" evidence="1">
    <location>
        <begin position="16"/>
        <end position="491"/>
    </location>
</feature>
<comment type="caution">
    <text evidence="2">The sequence shown here is derived from an EMBL/GenBank/DDBJ whole genome shotgun (WGS) entry which is preliminary data.</text>
</comment>
<dbReference type="SUPFAM" id="SSF51445">
    <property type="entry name" value="(Trans)glycosidases"/>
    <property type="match status" value="1"/>
</dbReference>
<name>A0A365TS88_9GAMM</name>
<dbReference type="AlphaFoldDB" id="A0A365TS88"/>